<comment type="caution">
    <text evidence="3">The sequence shown here is derived from an EMBL/GenBank/DDBJ whole genome shotgun (WGS) entry which is preliminary data.</text>
</comment>
<proteinExistence type="predicted"/>
<feature type="region of interest" description="Disordered" evidence="1">
    <location>
        <begin position="1"/>
        <end position="31"/>
    </location>
</feature>
<feature type="domain" description="TLDc" evidence="2">
    <location>
        <begin position="34"/>
        <end position="195"/>
    </location>
</feature>
<dbReference type="PROSITE" id="PS51886">
    <property type="entry name" value="TLDC"/>
    <property type="match status" value="1"/>
</dbReference>
<feature type="non-terminal residue" evidence="3">
    <location>
        <position position="1"/>
    </location>
</feature>
<dbReference type="PANTHER" id="PTHR23354:SF69">
    <property type="entry name" value="OXIDATION RESISTANCE PROTEIN 1"/>
    <property type="match status" value="1"/>
</dbReference>
<evidence type="ECO:0000313" key="3">
    <source>
        <dbReference type="EMBL" id="KAG2465067.1"/>
    </source>
</evidence>
<evidence type="ECO:0000256" key="1">
    <source>
        <dbReference type="SAM" id="MobiDB-lite"/>
    </source>
</evidence>
<dbReference type="Pfam" id="PF07534">
    <property type="entry name" value="TLD"/>
    <property type="match status" value="1"/>
</dbReference>
<name>A0A8X7XBH4_POLSE</name>
<dbReference type="InterPro" id="IPR006571">
    <property type="entry name" value="TLDc_dom"/>
</dbReference>
<reference evidence="3 4" key="1">
    <citation type="journal article" date="2021" name="Cell">
        <title>Tracing the genetic footprints of vertebrate landing in non-teleost ray-finned fishes.</title>
        <authorList>
            <person name="Bi X."/>
            <person name="Wang K."/>
            <person name="Yang L."/>
            <person name="Pan H."/>
            <person name="Jiang H."/>
            <person name="Wei Q."/>
            <person name="Fang M."/>
            <person name="Yu H."/>
            <person name="Zhu C."/>
            <person name="Cai Y."/>
            <person name="He Y."/>
            <person name="Gan X."/>
            <person name="Zeng H."/>
            <person name="Yu D."/>
            <person name="Zhu Y."/>
            <person name="Jiang H."/>
            <person name="Qiu Q."/>
            <person name="Yang H."/>
            <person name="Zhang Y.E."/>
            <person name="Wang W."/>
            <person name="Zhu M."/>
            <person name="He S."/>
            <person name="Zhang G."/>
        </authorList>
    </citation>
    <scope>NUCLEOTIDE SEQUENCE [LARGE SCALE GENOMIC DNA]</scope>
    <source>
        <strain evidence="3">Bchr_013</strain>
    </source>
</reference>
<evidence type="ECO:0000313" key="4">
    <source>
        <dbReference type="Proteomes" id="UP000886611"/>
    </source>
</evidence>
<gene>
    <name evidence="3" type="primary">Oxr1_1</name>
    <name evidence="3" type="ORF">GTO96_0009515</name>
</gene>
<dbReference type="GO" id="GO:0006979">
    <property type="term" value="P:response to oxidative stress"/>
    <property type="evidence" value="ECO:0007669"/>
    <property type="project" value="TreeGrafter"/>
</dbReference>
<protein>
    <submittedName>
        <fullName evidence="3">OXR1 protein</fullName>
    </submittedName>
</protein>
<dbReference type="Proteomes" id="UP000886611">
    <property type="component" value="Unassembled WGS sequence"/>
</dbReference>
<dbReference type="SMART" id="SM00584">
    <property type="entry name" value="TLDc"/>
    <property type="match status" value="1"/>
</dbReference>
<dbReference type="PANTHER" id="PTHR23354">
    <property type="entry name" value="NUCLEOLAR PROTEIN 7/ESTROGEN RECEPTOR COACTIVATOR-RELATED"/>
    <property type="match status" value="1"/>
</dbReference>
<dbReference type="GO" id="GO:0005634">
    <property type="term" value="C:nucleus"/>
    <property type="evidence" value="ECO:0007669"/>
    <property type="project" value="TreeGrafter"/>
</dbReference>
<organism evidence="3 4">
    <name type="scientific">Polypterus senegalus</name>
    <name type="common">Senegal bichir</name>
    <dbReference type="NCBI Taxonomy" id="55291"/>
    <lineage>
        <taxon>Eukaryota</taxon>
        <taxon>Metazoa</taxon>
        <taxon>Chordata</taxon>
        <taxon>Craniata</taxon>
        <taxon>Vertebrata</taxon>
        <taxon>Euteleostomi</taxon>
        <taxon>Actinopterygii</taxon>
        <taxon>Polypteriformes</taxon>
        <taxon>Polypteridae</taxon>
        <taxon>Polypterus</taxon>
    </lineage>
</organism>
<dbReference type="EMBL" id="JAATIS010002524">
    <property type="protein sequence ID" value="KAG2465067.1"/>
    <property type="molecule type" value="Genomic_DNA"/>
</dbReference>
<dbReference type="AlphaFoldDB" id="A0A8X7XBH4"/>
<keyword evidence="4" id="KW-1185">Reference proteome</keyword>
<accession>A0A8X7XBH4</accession>
<evidence type="ECO:0000259" key="2">
    <source>
        <dbReference type="PROSITE" id="PS51886"/>
    </source>
</evidence>
<feature type="non-terminal residue" evidence="3">
    <location>
        <position position="195"/>
    </location>
</feature>
<sequence length="195" mass="21991">MKTSKKDVNSTYGQPIKTDLETDMSRPSLSEPSNLLLPEQIEILAKHLPPRTVGYLWTLTFSASKHGMSIKTLYRAMADQNSPVLMVIKNSNGEIFGAVASEPFKVQTSYYGTGETFLFTFSPEFKVFKWTKDNMFFIKGDTDSIGFGGGEGAFGLWVDGDLYHGRSHMCKTFGNQPLSREEDFIIQDIEIWTFQ</sequence>